<evidence type="ECO:0000256" key="8">
    <source>
        <dbReference type="PIRSR" id="PIRSR610300-51"/>
    </source>
</evidence>
<protein>
    <recommendedName>
        <fullName evidence="2 9">Cysteine dioxygenase</fullName>
        <ecNumber evidence="2 9">1.13.11.20</ecNumber>
    </recommendedName>
</protein>
<sequence length="221" mass="25685">MIRSRYFLTGYQSIKSKGTFGHESFPNRRHIQSYSIFEQNSLSHLIKDLQGSLKDVKHKDEINTREVLNLLRYYKGSSDIEWKKYSLRDPKRSYTRNLVTKITPFSNLLVLVWEPGKKSSIHDHPNSNCFMKILQGEIKENLYSKNTENKPILYRSMTLQENSVAYINDNIGLHSMQNDSDNLSVSLHLYTPSYQTSKSFNSDGLAVNNEMDYYSSHGKIN</sequence>
<evidence type="ECO:0000256" key="3">
    <source>
        <dbReference type="ARBA" id="ARBA00022723"/>
    </source>
</evidence>
<evidence type="ECO:0000256" key="6">
    <source>
        <dbReference type="ARBA" id="ARBA00023004"/>
    </source>
</evidence>
<dbReference type="EMBL" id="JAEUBF010001380">
    <property type="protein sequence ID" value="KAH3667751.1"/>
    <property type="molecule type" value="Genomic_DNA"/>
</dbReference>
<dbReference type="InterPro" id="IPR010300">
    <property type="entry name" value="CDO_1"/>
</dbReference>
<feature type="binding site" evidence="8">
    <location>
        <position position="174"/>
    </location>
    <ligand>
        <name>Fe cation</name>
        <dbReference type="ChEBI" id="CHEBI:24875"/>
        <note>catalytic</note>
    </ligand>
</feature>
<keyword evidence="6 8" id="KW-0408">Iron</keyword>
<evidence type="ECO:0000313" key="11">
    <source>
        <dbReference type="Proteomes" id="UP000769528"/>
    </source>
</evidence>
<comment type="cofactor">
    <cofactor evidence="9">
        <name>Fe cation</name>
        <dbReference type="ChEBI" id="CHEBI:24875"/>
    </cofactor>
    <text evidence="9">Binds 1 Fe cation per subunit.</text>
</comment>
<keyword evidence="11" id="KW-1185">Reference proteome</keyword>
<evidence type="ECO:0000256" key="9">
    <source>
        <dbReference type="RuleBase" id="RU366010"/>
    </source>
</evidence>
<evidence type="ECO:0000256" key="1">
    <source>
        <dbReference type="ARBA" id="ARBA00006622"/>
    </source>
</evidence>
<feature type="binding site" evidence="8">
    <location>
        <position position="122"/>
    </location>
    <ligand>
        <name>Fe cation</name>
        <dbReference type="ChEBI" id="CHEBI:24875"/>
        <note>catalytic</note>
    </ligand>
</feature>
<dbReference type="InterPro" id="IPR014710">
    <property type="entry name" value="RmlC-like_jellyroll"/>
</dbReference>
<dbReference type="InterPro" id="IPR011051">
    <property type="entry name" value="RmlC_Cupin_sf"/>
</dbReference>
<dbReference type="GO" id="GO:0008198">
    <property type="term" value="F:ferrous iron binding"/>
    <property type="evidence" value="ECO:0007669"/>
    <property type="project" value="TreeGrafter"/>
</dbReference>
<organism evidence="10 11">
    <name type="scientific">Wickerhamomyces mucosus</name>
    <dbReference type="NCBI Taxonomy" id="1378264"/>
    <lineage>
        <taxon>Eukaryota</taxon>
        <taxon>Fungi</taxon>
        <taxon>Dikarya</taxon>
        <taxon>Ascomycota</taxon>
        <taxon>Saccharomycotina</taxon>
        <taxon>Saccharomycetes</taxon>
        <taxon>Phaffomycetales</taxon>
        <taxon>Wickerhamomycetaceae</taxon>
        <taxon>Wickerhamomyces</taxon>
    </lineage>
</organism>
<dbReference type="Pfam" id="PF05995">
    <property type="entry name" value="CDO_I"/>
    <property type="match status" value="1"/>
</dbReference>
<gene>
    <name evidence="10" type="ORF">WICMUC_005283</name>
</gene>
<dbReference type="EC" id="1.13.11.20" evidence="2 9"/>
<proteinExistence type="inferred from homology"/>
<comment type="similarity">
    <text evidence="1 9">Belongs to the cysteine dioxygenase family.</text>
</comment>
<keyword evidence="7" id="KW-0883">Thioether bond</keyword>
<dbReference type="SUPFAM" id="SSF51182">
    <property type="entry name" value="RmlC-like cupins"/>
    <property type="match status" value="1"/>
</dbReference>
<dbReference type="AlphaFoldDB" id="A0A9P8P9R5"/>
<reference evidence="10" key="1">
    <citation type="journal article" date="2021" name="Open Biol.">
        <title>Shared evolutionary footprints suggest mitochondrial oxidative damage underlies multiple complex I losses in fungi.</title>
        <authorList>
            <person name="Schikora-Tamarit M.A."/>
            <person name="Marcet-Houben M."/>
            <person name="Nosek J."/>
            <person name="Gabaldon T."/>
        </authorList>
    </citation>
    <scope>NUCLEOTIDE SEQUENCE</scope>
    <source>
        <strain evidence="10">CBS6341</strain>
    </source>
</reference>
<dbReference type="OrthoDB" id="543511at2759"/>
<name>A0A9P8P9R5_9ASCO</name>
<dbReference type="PANTHER" id="PTHR12918">
    <property type="entry name" value="CYSTEINE DIOXYGENASE"/>
    <property type="match status" value="1"/>
</dbReference>
<accession>A0A9P8P9R5</accession>
<comment type="caution">
    <text evidence="10">The sequence shown here is derived from an EMBL/GenBank/DDBJ whole genome shotgun (WGS) entry which is preliminary data.</text>
</comment>
<keyword evidence="3 8" id="KW-0479">Metal-binding</keyword>
<dbReference type="CDD" id="cd10548">
    <property type="entry name" value="cupin_CDO"/>
    <property type="match status" value="1"/>
</dbReference>
<dbReference type="GO" id="GO:0019448">
    <property type="term" value="P:L-cysteine catabolic process"/>
    <property type="evidence" value="ECO:0007669"/>
    <property type="project" value="TreeGrafter"/>
</dbReference>
<keyword evidence="4 9" id="KW-0223">Dioxygenase</keyword>
<dbReference type="Proteomes" id="UP000769528">
    <property type="component" value="Unassembled WGS sequence"/>
</dbReference>
<evidence type="ECO:0000256" key="4">
    <source>
        <dbReference type="ARBA" id="ARBA00022964"/>
    </source>
</evidence>
<dbReference type="GO" id="GO:0017172">
    <property type="term" value="F:cysteine dioxygenase activity"/>
    <property type="evidence" value="ECO:0007669"/>
    <property type="project" value="UniProtKB-UniRule"/>
</dbReference>
<keyword evidence="5 9" id="KW-0560">Oxidoreductase</keyword>
<reference evidence="10" key="2">
    <citation type="submission" date="2021-01" db="EMBL/GenBank/DDBJ databases">
        <authorList>
            <person name="Schikora-Tamarit M.A."/>
        </authorList>
    </citation>
    <scope>NUCLEOTIDE SEQUENCE</scope>
    <source>
        <strain evidence="10">CBS6341</strain>
    </source>
</reference>
<comment type="catalytic activity">
    <reaction evidence="9">
        <text>L-cysteine + O2 = 3-sulfino-L-alanine + H(+)</text>
        <dbReference type="Rhea" id="RHEA:20441"/>
        <dbReference type="ChEBI" id="CHEBI:15378"/>
        <dbReference type="ChEBI" id="CHEBI:15379"/>
        <dbReference type="ChEBI" id="CHEBI:35235"/>
        <dbReference type="ChEBI" id="CHEBI:61085"/>
        <dbReference type="EC" id="1.13.11.20"/>
    </reaction>
</comment>
<dbReference type="Gene3D" id="2.60.120.10">
    <property type="entry name" value="Jelly Rolls"/>
    <property type="match status" value="1"/>
</dbReference>
<feature type="cross-link" description="3'-(S-cysteinyl)-tyrosine (Cys-Tyr)" evidence="7">
    <location>
        <begin position="129"/>
        <end position="190"/>
    </location>
</feature>
<dbReference type="PANTHER" id="PTHR12918:SF1">
    <property type="entry name" value="CYSTEINE DIOXYGENASE TYPE 1"/>
    <property type="match status" value="1"/>
</dbReference>
<evidence type="ECO:0000256" key="5">
    <source>
        <dbReference type="ARBA" id="ARBA00023002"/>
    </source>
</evidence>
<evidence type="ECO:0000256" key="2">
    <source>
        <dbReference type="ARBA" id="ARBA00013133"/>
    </source>
</evidence>
<evidence type="ECO:0000313" key="10">
    <source>
        <dbReference type="EMBL" id="KAH3667751.1"/>
    </source>
</evidence>
<evidence type="ECO:0000256" key="7">
    <source>
        <dbReference type="PIRSR" id="PIRSR610300-50"/>
    </source>
</evidence>
<feature type="binding site" evidence="8">
    <location>
        <position position="124"/>
    </location>
    <ligand>
        <name>Fe cation</name>
        <dbReference type="ChEBI" id="CHEBI:24875"/>
        <note>catalytic</note>
    </ligand>
</feature>